<feature type="signal peptide" evidence="1">
    <location>
        <begin position="1"/>
        <end position="25"/>
    </location>
</feature>
<dbReference type="RefSeq" id="WP_359697377.1">
    <property type="nucleotide sequence ID" value="NZ_JBEYXT010000093.1"/>
</dbReference>
<accession>A0ABV3B1U9</accession>
<protein>
    <recommendedName>
        <fullName evidence="4">Secreted protein</fullName>
    </recommendedName>
</protein>
<evidence type="ECO:0000256" key="1">
    <source>
        <dbReference type="SAM" id="SignalP"/>
    </source>
</evidence>
<gene>
    <name evidence="2" type="ORF">ABZ931_20770</name>
</gene>
<dbReference type="Proteomes" id="UP001551189">
    <property type="component" value="Unassembled WGS sequence"/>
</dbReference>
<keyword evidence="1" id="KW-0732">Signal</keyword>
<feature type="chain" id="PRO_5047301322" description="Secreted protein" evidence="1">
    <location>
        <begin position="26"/>
        <end position="146"/>
    </location>
</feature>
<reference evidence="2 3" key="1">
    <citation type="submission" date="2024-06" db="EMBL/GenBank/DDBJ databases">
        <title>The Natural Products Discovery Center: Release of the First 8490 Sequenced Strains for Exploring Actinobacteria Biosynthetic Diversity.</title>
        <authorList>
            <person name="Kalkreuter E."/>
            <person name="Kautsar S.A."/>
            <person name="Yang D."/>
            <person name="Bader C.D."/>
            <person name="Teijaro C.N."/>
            <person name="Fluegel L."/>
            <person name="Davis C.M."/>
            <person name="Simpson J.R."/>
            <person name="Lauterbach L."/>
            <person name="Steele A.D."/>
            <person name="Gui C."/>
            <person name="Meng S."/>
            <person name="Li G."/>
            <person name="Viehrig K."/>
            <person name="Ye F."/>
            <person name="Su P."/>
            <person name="Kiefer A.F."/>
            <person name="Nichols A."/>
            <person name="Cepeda A.J."/>
            <person name="Yan W."/>
            <person name="Fan B."/>
            <person name="Jiang Y."/>
            <person name="Adhikari A."/>
            <person name="Zheng C.-J."/>
            <person name="Schuster L."/>
            <person name="Cowan T.M."/>
            <person name="Smanski M.J."/>
            <person name="Chevrette M.G."/>
            <person name="De Carvalho L.P.S."/>
            <person name="Shen B."/>
        </authorList>
    </citation>
    <scope>NUCLEOTIDE SEQUENCE [LARGE SCALE GENOMIC DNA]</scope>
    <source>
        <strain evidence="2 3">NPDC046851</strain>
    </source>
</reference>
<proteinExistence type="predicted"/>
<keyword evidence="3" id="KW-1185">Reference proteome</keyword>
<evidence type="ECO:0000313" key="2">
    <source>
        <dbReference type="EMBL" id="MEU6803423.1"/>
    </source>
</evidence>
<sequence length="146" mass="15764">MRFKTTAAAGIALAALATSASPVLASSGTAADTATRSVSTVTAKKLKTQKCDERHDVKVCITYRTKGNAGAKTNQFVASVKSYNKNSFKARLTVTNQKTWHNDKYPMVKRDSYIEVTKATKKNGHACAALYVGPSSHYPAWMACIN</sequence>
<evidence type="ECO:0008006" key="4">
    <source>
        <dbReference type="Google" id="ProtNLM"/>
    </source>
</evidence>
<organism evidence="2 3">
    <name type="scientific">Streptomyces neyagawaensis</name>
    <dbReference type="NCBI Taxonomy" id="42238"/>
    <lineage>
        <taxon>Bacteria</taxon>
        <taxon>Bacillati</taxon>
        <taxon>Actinomycetota</taxon>
        <taxon>Actinomycetes</taxon>
        <taxon>Kitasatosporales</taxon>
        <taxon>Streptomycetaceae</taxon>
        <taxon>Streptomyces</taxon>
    </lineage>
</organism>
<name>A0ABV3B1U9_9ACTN</name>
<comment type="caution">
    <text evidence="2">The sequence shown here is derived from an EMBL/GenBank/DDBJ whole genome shotgun (WGS) entry which is preliminary data.</text>
</comment>
<dbReference type="EMBL" id="JBEYXT010000093">
    <property type="protein sequence ID" value="MEU6803423.1"/>
    <property type="molecule type" value="Genomic_DNA"/>
</dbReference>
<evidence type="ECO:0000313" key="3">
    <source>
        <dbReference type="Proteomes" id="UP001551189"/>
    </source>
</evidence>